<dbReference type="Gene3D" id="3.40.640.10">
    <property type="entry name" value="Type I PLP-dependent aspartate aminotransferase-like (Major domain)"/>
    <property type="match status" value="1"/>
</dbReference>
<dbReference type="FunFam" id="3.40.640.10:FF:000080">
    <property type="entry name" value="Aminotransferase, putative"/>
    <property type="match status" value="1"/>
</dbReference>
<sequence>MSQLDQVNLFRGWPSADLLPTERLKKAAVDALSNPVISTEGYGYGPDEGYFPLRENIARWLTEFYNPVQAIDSNRICITGGASQNLACILQVFTDPVQTKHVWLANPTYHLVFQTFEDAGFYQRLGGIPEDEEGLDVNALALALEVFEKKLPANNEDTRHNIKSPKPHRKSYRHIIYCVPTFSNPSNKTMSISRRELLVRVARNYDALIVCDDVYDFLPYEQSDNSIVQSSLPRLVDIDRFLDHGPRERFGNVVSNGSFSKLIGAGCRVGWAEGTSDLVYGLSQTGSTRSGGAPSQLMSTFINELLEDKSLQRHIAETIIPAGSRRYALMISAINENLASLGVTFLSDTEHQLAIGGYYVWIELPLPLDTAQVCKVALDRYNLVLGDECLFTVPSTTPQTDRQQHIRLCFMWEAEEKLAEGVKRLGSVLQMLRENVTFEK</sequence>
<dbReference type="RefSeq" id="XP_040636897.1">
    <property type="nucleotide sequence ID" value="XM_040784693.1"/>
</dbReference>
<dbReference type="CDD" id="cd00609">
    <property type="entry name" value="AAT_like"/>
    <property type="match status" value="1"/>
</dbReference>
<dbReference type="PANTHER" id="PTHR42858:SF1">
    <property type="entry name" value="LD15494P"/>
    <property type="match status" value="1"/>
</dbReference>
<dbReference type="SUPFAM" id="SSF53383">
    <property type="entry name" value="PLP-dependent transferases"/>
    <property type="match status" value="1"/>
</dbReference>
<protein>
    <submittedName>
        <fullName evidence="2">PLP-dependent transferase</fullName>
    </submittedName>
</protein>
<dbReference type="OrthoDB" id="7042322at2759"/>
<dbReference type="InterPro" id="IPR004839">
    <property type="entry name" value="Aminotransferase_I/II_large"/>
</dbReference>
<evidence type="ECO:0000259" key="1">
    <source>
        <dbReference type="Pfam" id="PF00155"/>
    </source>
</evidence>
<evidence type="ECO:0000313" key="2">
    <source>
        <dbReference type="EMBL" id="EYE93209.1"/>
    </source>
</evidence>
<proteinExistence type="predicted"/>
<reference evidence="3" key="1">
    <citation type="journal article" date="2014" name="Nat. Commun.">
        <title>Genomic adaptations of the halophilic Dead Sea filamentous fungus Eurotium rubrum.</title>
        <authorList>
            <person name="Kis-Papo T."/>
            <person name="Weig A.R."/>
            <person name="Riley R."/>
            <person name="Persoh D."/>
            <person name="Salamov A."/>
            <person name="Sun H."/>
            <person name="Lipzen A."/>
            <person name="Wasser S.P."/>
            <person name="Rambold G."/>
            <person name="Grigoriev I.V."/>
            <person name="Nevo E."/>
        </authorList>
    </citation>
    <scope>NUCLEOTIDE SEQUENCE [LARGE SCALE GENOMIC DNA]</scope>
    <source>
        <strain evidence="3">CBS 135680</strain>
    </source>
</reference>
<dbReference type="Proteomes" id="UP000019804">
    <property type="component" value="Unassembled WGS sequence"/>
</dbReference>
<organism evidence="2 3">
    <name type="scientific">Aspergillus ruber (strain CBS 135680)</name>
    <dbReference type="NCBI Taxonomy" id="1388766"/>
    <lineage>
        <taxon>Eukaryota</taxon>
        <taxon>Fungi</taxon>
        <taxon>Dikarya</taxon>
        <taxon>Ascomycota</taxon>
        <taxon>Pezizomycotina</taxon>
        <taxon>Eurotiomycetes</taxon>
        <taxon>Eurotiomycetidae</taxon>
        <taxon>Eurotiales</taxon>
        <taxon>Aspergillaceae</taxon>
        <taxon>Aspergillus</taxon>
        <taxon>Aspergillus subgen. Aspergillus</taxon>
    </lineage>
</organism>
<gene>
    <name evidence="2" type="ORF">EURHEDRAFT_461013</name>
</gene>
<dbReference type="STRING" id="1388766.A0A017S9A2"/>
<dbReference type="Gene3D" id="3.90.1150.10">
    <property type="entry name" value="Aspartate Aminotransferase, domain 1"/>
    <property type="match status" value="1"/>
</dbReference>
<keyword evidence="3" id="KW-1185">Reference proteome</keyword>
<accession>A0A017S9A2</accession>
<dbReference type="AlphaFoldDB" id="A0A017S9A2"/>
<dbReference type="InterPro" id="IPR015422">
    <property type="entry name" value="PyrdxlP-dep_Trfase_small"/>
</dbReference>
<name>A0A017S9A2_ASPRC</name>
<dbReference type="GO" id="GO:0030170">
    <property type="term" value="F:pyridoxal phosphate binding"/>
    <property type="evidence" value="ECO:0007669"/>
    <property type="project" value="InterPro"/>
</dbReference>
<dbReference type="Pfam" id="PF00155">
    <property type="entry name" value="Aminotran_1_2"/>
    <property type="match status" value="1"/>
</dbReference>
<dbReference type="GO" id="GO:0047536">
    <property type="term" value="F:2-aminoadipate transaminase activity"/>
    <property type="evidence" value="ECO:0007669"/>
    <property type="project" value="TreeGrafter"/>
</dbReference>
<dbReference type="HOGENOM" id="CLU_017584_0_6_1"/>
<dbReference type="InterPro" id="IPR015424">
    <property type="entry name" value="PyrdxlP-dep_Trfase"/>
</dbReference>
<keyword evidence="2" id="KW-0808">Transferase</keyword>
<dbReference type="InterPro" id="IPR015421">
    <property type="entry name" value="PyrdxlP-dep_Trfase_major"/>
</dbReference>
<dbReference type="GeneID" id="63699817"/>
<evidence type="ECO:0000313" key="3">
    <source>
        <dbReference type="Proteomes" id="UP000019804"/>
    </source>
</evidence>
<feature type="domain" description="Aminotransferase class I/classII large" evidence="1">
    <location>
        <begin position="20"/>
        <end position="417"/>
    </location>
</feature>
<dbReference type="EMBL" id="KK088433">
    <property type="protein sequence ID" value="EYE93209.1"/>
    <property type="molecule type" value="Genomic_DNA"/>
</dbReference>
<dbReference type="PANTHER" id="PTHR42858">
    <property type="entry name" value="AMINOTRANSFERASE"/>
    <property type="match status" value="1"/>
</dbReference>